<feature type="compositionally biased region" description="Basic residues" evidence="1">
    <location>
        <begin position="1"/>
        <end position="12"/>
    </location>
</feature>
<dbReference type="SUPFAM" id="SSF50729">
    <property type="entry name" value="PH domain-like"/>
    <property type="match status" value="1"/>
</dbReference>
<dbReference type="GO" id="GO:0004435">
    <property type="term" value="F:phosphatidylinositol-4,5-bisphosphate phospholipase C activity"/>
    <property type="evidence" value="ECO:0007669"/>
    <property type="project" value="TreeGrafter"/>
</dbReference>
<dbReference type="Gene3D" id="2.30.29.30">
    <property type="entry name" value="Pleckstrin-homology domain (PH domain)/Phosphotyrosine-binding domain (PTB)"/>
    <property type="match status" value="1"/>
</dbReference>
<dbReference type="PANTHER" id="PTHR10336:SF159">
    <property type="entry name" value="1-PHOSPHATIDYLINOSITOL 4,5-BISPHOSPHATE PHOSPHODIESTERASE GAMMA"/>
    <property type="match status" value="1"/>
</dbReference>
<dbReference type="EMBL" id="CACRXK020007484">
    <property type="protein sequence ID" value="CAB4012369.1"/>
    <property type="molecule type" value="Genomic_DNA"/>
</dbReference>
<accession>A0A7D9EKU6</accession>
<feature type="region of interest" description="Disordered" evidence="1">
    <location>
        <begin position="1"/>
        <end position="21"/>
    </location>
</feature>
<evidence type="ECO:0000256" key="1">
    <source>
        <dbReference type="SAM" id="MobiDB-lite"/>
    </source>
</evidence>
<comment type="caution">
    <text evidence="3">The sequence shown here is derived from an EMBL/GenBank/DDBJ whole genome shotgun (WGS) entry which is preliminary data.</text>
</comment>
<name>A0A7D9EKU6_PARCT</name>
<proteinExistence type="predicted"/>
<dbReference type="PANTHER" id="PTHR10336">
    <property type="entry name" value="PHOSPHOINOSITIDE-SPECIFIC PHOSPHOLIPASE C FAMILY PROTEIN"/>
    <property type="match status" value="1"/>
</dbReference>
<dbReference type="InterPro" id="IPR001192">
    <property type="entry name" value="PI-PLC_fam"/>
</dbReference>
<dbReference type="GO" id="GO:0048015">
    <property type="term" value="P:phosphatidylinositol-mediated signaling"/>
    <property type="evidence" value="ECO:0007669"/>
    <property type="project" value="TreeGrafter"/>
</dbReference>
<dbReference type="GO" id="GO:0032587">
    <property type="term" value="C:ruffle membrane"/>
    <property type="evidence" value="ECO:0007669"/>
    <property type="project" value="TreeGrafter"/>
</dbReference>
<dbReference type="AlphaFoldDB" id="A0A7D9EKU6"/>
<dbReference type="SUPFAM" id="SSF47473">
    <property type="entry name" value="EF-hand"/>
    <property type="match status" value="1"/>
</dbReference>
<protein>
    <recommendedName>
        <fullName evidence="2">PLCG1 EF-hand domain-containing protein</fullName>
    </recommendedName>
</protein>
<dbReference type="GO" id="GO:0051209">
    <property type="term" value="P:release of sequestered calcium ion into cytosol"/>
    <property type="evidence" value="ECO:0007669"/>
    <property type="project" value="TreeGrafter"/>
</dbReference>
<feature type="domain" description="PLCG1 EF-hand" evidence="2">
    <location>
        <begin position="147"/>
        <end position="220"/>
    </location>
</feature>
<dbReference type="GO" id="GO:0046488">
    <property type="term" value="P:phosphatidylinositol metabolic process"/>
    <property type="evidence" value="ECO:0007669"/>
    <property type="project" value="TreeGrafter"/>
</dbReference>
<gene>
    <name evidence="3" type="ORF">PACLA_8A068714</name>
</gene>
<organism evidence="3 4">
    <name type="scientific">Paramuricea clavata</name>
    <name type="common">Red gorgonian</name>
    <name type="synonym">Violescent sea-whip</name>
    <dbReference type="NCBI Taxonomy" id="317549"/>
    <lineage>
        <taxon>Eukaryota</taxon>
        <taxon>Metazoa</taxon>
        <taxon>Cnidaria</taxon>
        <taxon>Anthozoa</taxon>
        <taxon>Octocorallia</taxon>
        <taxon>Malacalcyonacea</taxon>
        <taxon>Plexauridae</taxon>
        <taxon>Paramuricea</taxon>
    </lineage>
</organism>
<dbReference type="Pfam" id="PF23329">
    <property type="entry name" value="EF_HAND_1_PLCG"/>
    <property type="match status" value="1"/>
</dbReference>
<evidence type="ECO:0000313" key="3">
    <source>
        <dbReference type="EMBL" id="CAB4012369.1"/>
    </source>
</evidence>
<reference evidence="3" key="1">
    <citation type="submission" date="2020-04" db="EMBL/GenBank/DDBJ databases">
        <authorList>
            <person name="Alioto T."/>
            <person name="Alioto T."/>
            <person name="Gomez Garrido J."/>
        </authorList>
    </citation>
    <scope>NUCLEOTIDE SEQUENCE</scope>
    <source>
        <strain evidence="3">A484AB</strain>
    </source>
</reference>
<dbReference type="InterPro" id="IPR011992">
    <property type="entry name" value="EF-hand-dom_pair"/>
</dbReference>
<evidence type="ECO:0000259" key="2">
    <source>
        <dbReference type="Pfam" id="PF23329"/>
    </source>
</evidence>
<dbReference type="Gene3D" id="1.10.238.10">
    <property type="entry name" value="EF-hand"/>
    <property type="match status" value="1"/>
</dbReference>
<evidence type="ECO:0000313" key="4">
    <source>
        <dbReference type="Proteomes" id="UP001152795"/>
    </source>
</evidence>
<dbReference type="InterPro" id="IPR056586">
    <property type="entry name" value="EF-hand_PLCG1"/>
</dbReference>
<dbReference type="InterPro" id="IPR011993">
    <property type="entry name" value="PH-like_dom_sf"/>
</dbReference>
<dbReference type="Proteomes" id="UP001152795">
    <property type="component" value="Unassembled WGS sequence"/>
</dbReference>
<sequence>MSKFKGSKKRDLKHQESSSSMTVDKIIAKMEDGMTMTRFYPTGKRKPENRVYYVNVARMIFYWTRPDRHDRPVEGSVKIREVKVIRKSNFSKDFEKNVDYLKKVDSNCCLVILYGTTFNLKSLSCIAQTAQECSYWVEGLTHLMNKNVPHPTVVSRWLQMEWNMLVPIKQNGITMKELKTFLIRSNIKMNVAEMTEKIKKLDVNNNAVIDFKGFKAFYESLMNQQAIGKYFYTLSKDNWKNVLFKHFKSFLMMEQKVLECN</sequence>
<keyword evidence="4" id="KW-1185">Reference proteome</keyword>